<name>A0ABV0VKT2_9TELE</name>
<gene>
    <name evidence="2" type="ORF">ILYODFUR_028996</name>
</gene>
<proteinExistence type="predicted"/>
<evidence type="ECO:0000313" key="3">
    <source>
        <dbReference type="Proteomes" id="UP001482620"/>
    </source>
</evidence>
<evidence type="ECO:0000256" key="1">
    <source>
        <dbReference type="SAM" id="MobiDB-lite"/>
    </source>
</evidence>
<organism evidence="2 3">
    <name type="scientific">Ilyodon furcidens</name>
    <name type="common">goldbreast splitfin</name>
    <dbReference type="NCBI Taxonomy" id="33524"/>
    <lineage>
        <taxon>Eukaryota</taxon>
        <taxon>Metazoa</taxon>
        <taxon>Chordata</taxon>
        <taxon>Craniata</taxon>
        <taxon>Vertebrata</taxon>
        <taxon>Euteleostomi</taxon>
        <taxon>Actinopterygii</taxon>
        <taxon>Neopterygii</taxon>
        <taxon>Teleostei</taxon>
        <taxon>Neoteleostei</taxon>
        <taxon>Acanthomorphata</taxon>
        <taxon>Ovalentaria</taxon>
        <taxon>Atherinomorphae</taxon>
        <taxon>Cyprinodontiformes</taxon>
        <taxon>Goodeidae</taxon>
        <taxon>Ilyodon</taxon>
    </lineage>
</organism>
<evidence type="ECO:0000313" key="2">
    <source>
        <dbReference type="EMBL" id="MEQ2256918.1"/>
    </source>
</evidence>
<accession>A0ABV0VKT2</accession>
<feature type="region of interest" description="Disordered" evidence="1">
    <location>
        <begin position="72"/>
        <end position="110"/>
    </location>
</feature>
<keyword evidence="3" id="KW-1185">Reference proteome</keyword>
<comment type="caution">
    <text evidence="2">The sequence shown here is derived from an EMBL/GenBank/DDBJ whole genome shotgun (WGS) entry which is preliminary data.</text>
</comment>
<feature type="non-terminal residue" evidence="2">
    <location>
        <position position="183"/>
    </location>
</feature>
<sequence>MVHEDLRVEWIRQKVTAGFALAKFPECFDELLSREDGEEEEKIIRFLNFVSDEDSSSCLLFFKIIREEEVEVPHKEKSGDSSDPHQTLSSEAKSDMMSDSEETNEEKQSTEVKVVYHTELHVAVNQHPEQFLKSKVFYFLRNTKDTIVQPTDLKEANILMPRLFDIGLHMGDPLQVLRRKLVN</sequence>
<feature type="compositionally biased region" description="Basic and acidic residues" evidence="1">
    <location>
        <begin position="72"/>
        <end position="83"/>
    </location>
</feature>
<dbReference type="EMBL" id="JAHRIQ010108324">
    <property type="protein sequence ID" value="MEQ2256918.1"/>
    <property type="molecule type" value="Genomic_DNA"/>
</dbReference>
<reference evidence="2 3" key="1">
    <citation type="submission" date="2021-06" db="EMBL/GenBank/DDBJ databases">
        <authorList>
            <person name="Palmer J.M."/>
        </authorList>
    </citation>
    <scope>NUCLEOTIDE SEQUENCE [LARGE SCALE GENOMIC DNA]</scope>
    <source>
        <strain evidence="3">if_2019</strain>
        <tissue evidence="2">Muscle</tissue>
    </source>
</reference>
<dbReference type="Proteomes" id="UP001482620">
    <property type="component" value="Unassembled WGS sequence"/>
</dbReference>
<protein>
    <submittedName>
        <fullName evidence="2">Uncharacterized protein</fullName>
    </submittedName>
</protein>